<reference evidence="4 5" key="1">
    <citation type="submission" date="2016-06" db="EMBL/GenBank/DDBJ databases">
        <authorList>
            <person name="Kjaerup R.B."/>
            <person name="Dalgaard T.S."/>
            <person name="Juul-Madsen H.R."/>
        </authorList>
    </citation>
    <scope>NUCLEOTIDE SEQUENCE [LARGE SCALE GENOMIC DNA]</scope>
</reference>
<dbReference type="SUPFAM" id="SSF51735">
    <property type="entry name" value="NAD(P)-binding Rossmann-fold domains"/>
    <property type="match status" value="1"/>
</dbReference>
<dbReference type="Proteomes" id="UP000215127">
    <property type="component" value="Chromosome 3"/>
</dbReference>
<comment type="similarity">
    <text evidence="1">Belongs to the short-chain dehydrogenases/reductases (SDR) family.</text>
</comment>
<dbReference type="GO" id="GO:0050664">
    <property type="term" value="F:oxidoreductase activity, acting on NAD(P)H, oxygen as acceptor"/>
    <property type="evidence" value="ECO:0007669"/>
    <property type="project" value="TreeGrafter"/>
</dbReference>
<evidence type="ECO:0000256" key="3">
    <source>
        <dbReference type="ARBA" id="ARBA00023002"/>
    </source>
</evidence>
<dbReference type="GO" id="GO:0016616">
    <property type="term" value="F:oxidoreductase activity, acting on the CH-OH group of donors, NAD or NADP as acceptor"/>
    <property type="evidence" value="ECO:0007669"/>
    <property type="project" value="UniProtKB-ARBA"/>
</dbReference>
<dbReference type="InterPro" id="IPR020904">
    <property type="entry name" value="Sc_DH/Rdtase_CS"/>
</dbReference>
<keyword evidence="2" id="KW-0521">NADP</keyword>
<name>A0A1X7RNV1_ZYMT9</name>
<dbReference type="PRINTS" id="PR00081">
    <property type="entry name" value="GDHRDH"/>
</dbReference>
<dbReference type="PROSITE" id="PS00061">
    <property type="entry name" value="ADH_SHORT"/>
    <property type="match status" value="1"/>
</dbReference>
<dbReference type="InterPro" id="IPR036291">
    <property type="entry name" value="NAD(P)-bd_dom_sf"/>
</dbReference>
<evidence type="ECO:0000313" key="5">
    <source>
        <dbReference type="Proteomes" id="UP000215127"/>
    </source>
</evidence>
<dbReference type="AlphaFoldDB" id="A0A1X7RNV1"/>
<gene>
    <name evidence="4" type="ORF">ZT3D7_G4234</name>
</gene>
<dbReference type="PANTHER" id="PTHR43008">
    <property type="entry name" value="BENZIL REDUCTASE"/>
    <property type="match status" value="1"/>
</dbReference>
<evidence type="ECO:0000256" key="2">
    <source>
        <dbReference type="ARBA" id="ARBA00022857"/>
    </source>
</evidence>
<organism evidence="4 5">
    <name type="scientific">Zymoseptoria tritici (strain ST99CH_3D7)</name>
    <dbReference type="NCBI Taxonomy" id="1276538"/>
    <lineage>
        <taxon>Eukaryota</taxon>
        <taxon>Fungi</taxon>
        <taxon>Dikarya</taxon>
        <taxon>Ascomycota</taxon>
        <taxon>Pezizomycotina</taxon>
        <taxon>Dothideomycetes</taxon>
        <taxon>Dothideomycetidae</taxon>
        <taxon>Mycosphaerellales</taxon>
        <taxon>Mycosphaerellaceae</taxon>
        <taxon>Zymoseptoria</taxon>
    </lineage>
</organism>
<dbReference type="InterPro" id="IPR002347">
    <property type="entry name" value="SDR_fam"/>
</dbReference>
<dbReference type="FunFam" id="3.40.50.720:FF:000245">
    <property type="entry name" value="Short chain dehydrogenase, putative"/>
    <property type="match status" value="1"/>
</dbReference>
<evidence type="ECO:0000313" key="4">
    <source>
        <dbReference type="EMBL" id="SMQ49083.1"/>
    </source>
</evidence>
<dbReference type="Pfam" id="PF13561">
    <property type="entry name" value="adh_short_C2"/>
    <property type="match status" value="1"/>
</dbReference>
<keyword evidence="3" id="KW-0560">Oxidoreductase</keyword>
<dbReference type="STRING" id="1276538.A0A1X7RNV1"/>
<dbReference type="Gene3D" id="3.40.50.720">
    <property type="entry name" value="NAD(P)-binding Rossmann-like Domain"/>
    <property type="match status" value="1"/>
</dbReference>
<sequence length="303" mass="32911">MSATRAFGRVWTRTTKGSFLTPARRYLASSSHEPKHASAANIFDVKDRVYVVTGGAQGLGLELSKTLAIRGANTFVIDRNPAPSDDFHRAHEQVQDDGQGTLRYLNADVCDAEGLDLAFEAIAAEHGRMDGLVAAAAIQNVTPALKFPPEKITEMMKVNFNGVYHSAQSCARMMHKYQTPGSMVLVGSMSGLIANRALFCSVYNASKAAVIQLGRSLAMEWGQAIDGKPIRVNVLCPGNIVTPMAEQNFRDDPSLRAIWENGNMMGRLSTPEEYRGAVLFMLSDASSFMTGSHMVIDGGYTAW</sequence>
<evidence type="ECO:0000256" key="1">
    <source>
        <dbReference type="ARBA" id="ARBA00006484"/>
    </source>
</evidence>
<accession>A0A1X7RNV1</accession>
<proteinExistence type="inferred from homology"/>
<keyword evidence="5" id="KW-1185">Reference proteome</keyword>
<dbReference type="PANTHER" id="PTHR43008:SF10">
    <property type="entry name" value="CHAIN DEHYDROGENASE_OXIDOREDUCTASE, PUTATIVE (AFU_ORTHOLOGUE AFUA_2G15740)-RELATED"/>
    <property type="match status" value="1"/>
</dbReference>
<protein>
    <submittedName>
        <fullName evidence="4">Uncharacterized protein</fullName>
    </submittedName>
</protein>
<dbReference type="EMBL" id="LT853694">
    <property type="protein sequence ID" value="SMQ49083.1"/>
    <property type="molecule type" value="Genomic_DNA"/>
</dbReference>